<name>A0A6M4AX25_9SPHN</name>
<dbReference type="InterPro" id="IPR011044">
    <property type="entry name" value="Quino_amine_DH_bsu"/>
</dbReference>
<gene>
    <name evidence="1" type="ORF">GV829_13495</name>
</gene>
<dbReference type="EMBL" id="CP053015">
    <property type="protein sequence ID" value="QJQ33326.1"/>
    <property type="molecule type" value="Genomic_DNA"/>
</dbReference>
<organism evidence="1 2">
    <name type="scientific">Sphingomonas lacunae</name>
    <dbReference type="NCBI Taxonomy" id="2698828"/>
    <lineage>
        <taxon>Bacteria</taxon>
        <taxon>Pseudomonadati</taxon>
        <taxon>Pseudomonadota</taxon>
        <taxon>Alphaproteobacteria</taxon>
        <taxon>Sphingomonadales</taxon>
        <taxon>Sphingomonadaceae</taxon>
        <taxon>Sphingomonas</taxon>
    </lineage>
</organism>
<dbReference type="Proteomes" id="UP000503018">
    <property type="component" value="Chromosome"/>
</dbReference>
<dbReference type="PANTHER" id="PTHR31270">
    <property type="entry name" value="GLUTAMINYL-PEPTIDE CYCLOTRANSFERASE"/>
    <property type="match status" value="1"/>
</dbReference>
<keyword evidence="1" id="KW-0808">Transferase</keyword>
<dbReference type="KEGG" id="slan:GV829_13495"/>
<sequence>MAACTLGRDRDTLEQPLQPVAGSPIHRFTAEIINRYPHDPRAFTQGLLVHEGQLHESTGGEGRSDIRKVDLTTGHVLARARFDSREFGEGLAVWQDELVALTWTSGVARRWRLSDLTPTGVFRYQGEGWGLTSDGVNLIQSDGSATLYFRDPETFAVRRSITVTLAGRPLERLNELEFINGLVWANVWMSRDIALINPADGRVVAMLDLTQLVQEVGQRDLDAVANGIAWDADARRLFVTGKLWPTLFEIGLPPLQP</sequence>
<protein>
    <submittedName>
        <fullName evidence="1">Glutaminyl-peptide cyclotransferase</fullName>
    </submittedName>
</protein>
<dbReference type="PANTHER" id="PTHR31270:SF1">
    <property type="entry name" value="GLUTAMINYL-PEPTIDE CYCLOTRANSFERASE"/>
    <property type="match status" value="1"/>
</dbReference>
<evidence type="ECO:0000313" key="2">
    <source>
        <dbReference type="Proteomes" id="UP000503018"/>
    </source>
</evidence>
<dbReference type="InterPro" id="IPR007788">
    <property type="entry name" value="QCT"/>
</dbReference>
<reference evidence="1 2" key="1">
    <citation type="submission" date="2020-01" db="EMBL/GenBank/DDBJ databases">
        <title>Sphingomonas sp. strain CSW-10.</title>
        <authorList>
            <person name="Chen W.-M."/>
        </authorList>
    </citation>
    <scope>NUCLEOTIDE SEQUENCE [LARGE SCALE GENOMIC DNA]</scope>
    <source>
        <strain evidence="1 2">CSW-10</strain>
    </source>
</reference>
<dbReference type="SUPFAM" id="SSF50969">
    <property type="entry name" value="YVTN repeat-like/Quinoprotein amine dehydrogenase"/>
    <property type="match status" value="1"/>
</dbReference>
<dbReference type="AlphaFoldDB" id="A0A6M4AX25"/>
<evidence type="ECO:0000313" key="1">
    <source>
        <dbReference type="EMBL" id="QJQ33326.1"/>
    </source>
</evidence>
<proteinExistence type="predicted"/>
<dbReference type="GO" id="GO:0016603">
    <property type="term" value="F:glutaminyl-peptide cyclotransferase activity"/>
    <property type="evidence" value="ECO:0007669"/>
    <property type="project" value="InterPro"/>
</dbReference>
<dbReference type="Pfam" id="PF05096">
    <property type="entry name" value="Glu_cyclase_2"/>
    <property type="match status" value="1"/>
</dbReference>
<keyword evidence="2" id="KW-1185">Reference proteome</keyword>
<accession>A0A6M4AX25</accession>